<keyword evidence="6" id="KW-0406">Ion transport</keyword>
<gene>
    <name evidence="9" type="ORF">VEHSUH05_06490</name>
</gene>
<keyword evidence="2" id="KW-0813">Transport</keyword>
<dbReference type="SUPFAM" id="SSF51735">
    <property type="entry name" value="NAD(P)-binding Rossmann-fold domains"/>
    <property type="match status" value="2"/>
</dbReference>
<dbReference type="InterPro" id="IPR050721">
    <property type="entry name" value="Trk_Ktr_HKT_K-transport"/>
</dbReference>
<feature type="domain" description="RCK C-terminal" evidence="8">
    <location>
        <begin position="141"/>
        <end position="222"/>
    </location>
</feature>
<sequence length="446" mass="48937">MKIVIVGAGKVGYSLAQRLLQDDHDVYVIDKSPERINNLESTLDVSLVQGNGSDLQLLNEIDMSDVGMFIAVTDSDEVNMLSCAVAKIMGVPTTIARVRDNNLAEHMDDDMKFKLGVDLFINPEMVTAQELLRILETPSAIDVEEFGQGAVRLMEFKLNDEVPIVGRALKDIQFPEGVLLVGILRYGEMIIPHGESQLQPGDSVFFLGLKEGIETVENQWFHNHTAFYKRAVIIGAGLLGRNLTVLLEQAGFSVKIIEKNFERCEQLAAQVDRAMVINGDGTDFDLLEAEEIADSDVIIALTDDDKLNLLVALVGKHMGIPKTVVRVGRPEYIMLMEQVGIDVVFSPRLLTAGQILRFVRSGEGVVSISTFEGGKAESIEIAITDESPVAGKQLKDIRLPGKALVGVILRGDEAIVPRGDTRILDGDHIIMFTLPESVSKLLKYLT</sequence>
<protein>
    <recommendedName>
        <fullName evidence="1">Trk system potassium uptake protein TrkA</fullName>
    </recommendedName>
</protein>
<keyword evidence="5" id="KW-0520">NAD</keyword>
<dbReference type="NCBIfam" id="NF007039">
    <property type="entry name" value="PRK09496.3-2"/>
    <property type="match status" value="1"/>
</dbReference>
<dbReference type="PANTHER" id="PTHR43833:SF5">
    <property type="entry name" value="TRK SYSTEM POTASSIUM UPTAKE PROTEIN TRKA"/>
    <property type="match status" value="1"/>
</dbReference>
<dbReference type="InterPro" id="IPR036291">
    <property type="entry name" value="NAD(P)-bd_dom_sf"/>
</dbReference>
<dbReference type="PRINTS" id="PR00335">
    <property type="entry name" value="KUPTAKETRKA"/>
</dbReference>
<evidence type="ECO:0000313" key="9">
    <source>
        <dbReference type="EMBL" id="PQL19017.1"/>
    </source>
</evidence>
<dbReference type="STRING" id="1298594.GCA_001312465_00279"/>
<dbReference type="OrthoDB" id="9775180at2"/>
<evidence type="ECO:0000256" key="6">
    <source>
        <dbReference type="ARBA" id="ARBA00023065"/>
    </source>
</evidence>
<accession>A0A2S7Z7G9</accession>
<dbReference type="GO" id="GO:0005886">
    <property type="term" value="C:plasma membrane"/>
    <property type="evidence" value="ECO:0007669"/>
    <property type="project" value="InterPro"/>
</dbReference>
<dbReference type="NCBIfam" id="NF007032">
    <property type="entry name" value="PRK09496.1-4"/>
    <property type="match status" value="1"/>
</dbReference>
<dbReference type="AlphaFoldDB" id="A0A2S7Z7G9"/>
<dbReference type="EMBL" id="PPDB01000007">
    <property type="protein sequence ID" value="PQL19017.1"/>
    <property type="molecule type" value="Genomic_DNA"/>
</dbReference>
<dbReference type="InterPro" id="IPR006037">
    <property type="entry name" value="RCK_C"/>
</dbReference>
<feature type="domain" description="RCK N-terminal" evidence="7">
    <location>
        <begin position="1"/>
        <end position="121"/>
    </location>
</feature>
<dbReference type="PANTHER" id="PTHR43833">
    <property type="entry name" value="POTASSIUM CHANNEL PROTEIN 2-RELATED-RELATED"/>
    <property type="match status" value="1"/>
</dbReference>
<evidence type="ECO:0000259" key="8">
    <source>
        <dbReference type="PROSITE" id="PS51202"/>
    </source>
</evidence>
<feature type="domain" description="RCK N-terminal" evidence="7">
    <location>
        <begin position="228"/>
        <end position="345"/>
    </location>
</feature>
<dbReference type="SUPFAM" id="SSF116726">
    <property type="entry name" value="TrkA C-terminal domain-like"/>
    <property type="match status" value="2"/>
</dbReference>
<dbReference type="Pfam" id="PF02254">
    <property type="entry name" value="TrkA_N"/>
    <property type="match status" value="2"/>
</dbReference>
<feature type="domain" description="RCK C-terminal" evidence="8">
    <location>
        <begin position="366"/>
        <end position="446"/>
    </location>
</feature>
<dbReference type="Gene3D" id="3.40.50.720">
    <property type="entry name" value="NAD(P)-binding Rossmann-like Domain"/>
    <property type="match status" value="2"/>
</dbReference>
<dbReference type="NCBIfam" id="NF007041">
    <property type="entry name" value="PRK09496.3-4"/>
    <property type="match status" value="1"/>
</dbReference>
<dbReference type="InterPro" id="IPR036721">
    <property type="entry name" value="RCK_C_sf"/>
</dbReference>
<evidence type="ECO:0000256" key="1">
    <source>
        <dbReference type="ARBA" id="ARBA00017378"/>
    </source>
</evidence>
<evidence type="ECO:0000313" key="10">
    <source>
        <dbReference type="Proteomes" id="UP000237916"/>
    </source>
</evidence>
<dbReference type="Proteomes" id="UP000237916">
    <property type="component" value="Unassembled WGS sequence"/>
</dbReference>
<keyword evidence="3" id="KW-0633">Potassium transport</keyword>
<reference evidence="9 10" key="1">
    <citation type="submission" date="2018-01" db="EMBL/GenBank/DDBJ databases">
        <title>Draft genome sequences of clinical isolates and type strains of oral Veillonella including Veillonella infantum sp., nov.</title>
        <authorList>
            <person name="Mashima I."/>
            <person name="Liao Y.-C."/>
            <person name="Sabharwal A."/>
            <person name="Haase E.M."/>
            <person name="Nakazawa F."/>
            <person name="Scannapieco F.A."/>
        </authorList>
    </citation>
    <scope>NUCLEOTIDE SEQUENCE [LARGE SCALE GENOMIC DNA]</scope>
    <source>
        <strain evidence="9 10">JCM 15641</strain>
    </source>
</reference>
<dbReference type="PROSITE" id="PS51202">
    <property type="entry name" value="RCK_C"/>
    <property type="match status" value="2"/>
</dbReference>
<keyword evidence="10" id="KW-1185">Reference proteome</keyword>
<dbReference type="NCBIfam" id="NF007031">
    <property type="entry name" value="PRK09496.1-2"/>
    <property type="match status" value="1"/>
</dbReference>
<evidence type="ECO:0000256" key="4">
    <source>
        <dbReference type="ARBA" id="ARBA00022958"/>
    </source>
</evidence>
<evidence type="ECO:0000256" key="3">
    <source>
        <dbReference type="ARBA" id="ARBA00022538"/>
    </source>
</evidence>
<evidence type="ECO:0000256" key="2">
    <source>
        <dbReference type="ARBA" id="ARBA00022448"/>
    </source>
</evidence>
<evidence type="ECO:0000256" key="5">
    <source>
        <dbReference type="ARBA" id="ARBA00023027"/>
    </source>
</evidence>
<keyword evidence="4" id="KW-0630">Potassium</keyword>
<name>A0A2S7Z7G9_9FIRM</name>
<dbReference type="InterPro" id="IPR003148">
    <property type="entry name" value="RCK_N"/>
</dbReference>
<dbReference type="PROSITE" id="PS51201">
    <property type="entry name" value="RCK_N"/>
    <property type="match status" value="2"/>
</dbReference>
<proteinExistence type="predicted"/>
<evidence type="ECO:0000259" key="7">
    <source>
        <dbReference type="PROSITE" id="PS51201"/>
    </source>
</evidence>
<organism evidence="9 10">
    <name type="scientific">Veillonella denticariosi JCM 15641</name>
    <dbReference type="NCBI Taxonomy" id="1298594"/>
    <lineage>
        <taxon>Bacteria</taxon>
        <taxon>Bacillati</taxon>
        <taxon>Bacillota</taxon>
        <taxon>Negativicutes</taxon>
        <taxon>Veillonellales</taxon>
        <taxon>Veillonellaceae</taxon>
        <taxon>Veillonella</taxon>
    </lineage>
</organism>
<dbReference type="Gene3D" id="3.30.70.1450">
    <property type="entry name" value="Regulator of K+ conductance, C-terminal domain"/>
    <property type="match status" value="2"/>
</dbReference>
<comment type="caution">
    <text evidence="9">The sequence shown here is derived from an EMBL/GenBank/DDBJ whole genome shotgun (WGS) entry which is preliminary data.</text>
</comment>
<dbReference type="RefSeq" id="WP_105091100.1">
    <property type="nucleotide sequence ID" value="NZ_PPDB01000007.1"/>
</dbReference>
<dbReference type="InterPro" id="IPR006036">
    <property type="entry name" value="K_uptake_TrkA"/>
</dbReference>
<dbReference type="Pfam" id="PF02080">
    <property type="entry name" value="TrkA_C"/>
    <property type="match status" value="2"/>
</dbReference>
<dbReference type="NCBIfam" id="NF007034">
    <property type="entry name" value="PRK09496.2-1"/>
    <property type="match status" value="1"/>
</dbReference>
<dbReference type="GO" id="GO:0015079">
    <property type="term" value="F:potassium ion transmembrane transporter activity"/>
    <property type="evidence" value="ECO:0007669"/>
    <property type="project" value="InterPro"/>
</dbReference>